<feature type="transmembrane region" description="Helical" evidence="2">
    <location>
        <begin position="100"/>
        <end position="120"/>
    </location>
</feature>
<dbReference type="RefSeq" id="WP_137645131.1">
    <property type="nucleotide sequence ID" value="NZ_BAABRM010000013.1"/>
</dbReference>
<dbReference type="Pfam" id="PF02517">
    <property type="entry name" value="Rce1-like"/>
    <property type="match status" value="1"/>
</dbReference>
<dbReference type="EMBL" id="JBHLUK010000069">
    <property type="protein sequence ID" value="MFC0424255.1"/>
    <property type="molecule type" value="Genomic_DNA"/>
</dbReference>
<feature type="transmembrane region" description="Helical" evidence="2">
    <location>
        <begin position="132"/>
        <end position="155"/>
    </location>
</feature>
<dbReference type="InterPro" id="IPR003675">
    <property type="entry name" value="Rce1/LyrA-like_dom"/>
</dbReference>
<accession>A0ABV6K464</accession>
<gene>
    <name evidence="4" type="ORF">ACFFGS_09010</name>
</gene>
<protein>
    <submittedName>
        <fullName evidence="4">CPBP family intramembrane glutamic endopeptidase</fullName>
        <ecNumber evidence="4">3.4.-.-</ecNumber>
    </submittedName>
</protein>
<comment type="similarity">
    <text evidence="1">Belongs to the UPF0177 family.</text>
</comment>
<dbReference type="Proteomes" id="UP001589855">
    <property type="component" value="Unassembled WGS sequence"/>
</dbReference>
<reference evidence="4 5" key="1">
    <citation type="submission" date="2024-09" db="EMBL/GenBank/DDBJ databases">
        <authorList>
            <person name="Sun Q."/>
            <person name="Mori K."/>
        </authorList>
    </citation>
    <scope>NUCLEOTIDE SEQUENCE [LARGE SCALE GENOMIC DNA]</scope>
    <source>
        <strain evidence="4 5">TBRC 4575</strain>
    </source>
</reference>
<feature type="transmembrane region" description="Helical" evidence="2">
    <location>
        <begin position="311"/>
        <end position="339"/>
    </location>
</feature>
<dbReference type="EC" id="3.4.-.-" evidence="4"/>
<keyword evidence="5" id="KW-1185">Reference proteome</keyword>
<organism evidence="4 5">
    <name type="scientific">Lactiplantibacillus plajomi</name>
    <dbReference type="NCBI Taxonomy" id="1457217"/>
    <lineage>
        <taxon>Bacteria</taxon>
        <taxon>Bacillati</taxon>
        <taxon>Bacillota</taxon>
        <taxon>Bacilli</taxon>
        <taxon>Lactobacillales</taxon>
        <taxon>Lactobacillaceae</taxon>
        <taxon>Lactiplantibacillus</taxon>
    </lineage>
</organism>
<proteinExistence type="inferred from homology"/>
<evidence type="ECO:0000256" key="1">
    <source>
        <dbReference type="ARBA" id="ARBA00009067"/>
    </source>
</evidence>
<keyword evidence="4" id="KW-0378">Hydrolase</keyword>
<evidence type="ECO:0000259" key="3">
    <source>
        <dbReference type="Pfam" id="PF02517"/>
    </source>
</evidence>
<name>A0ABV6K464_9LACO</name>
<feature type="transmembrane region" description="Helical" evidence="2">
    <location>
        <begin position="35"/>
        <end position="54"/>
    </location>
</feature>
<feature type="transmembrane region" description="Helical" evidence="2">
    <location>
        <begin position="280"/>
        <end position="299"/>
    </location>
</feature>
<evidence type="ECO:0000256" key="2">
    <source>
        <dbReference type="SAM" id="Phobius"/>
    </source>
</evidence>
<feature type="domain" description="CAAX prenyl protease 2/Lysostaphin resistance protein A-like" evidence="3">
    <location>
        <begin position="240"/>
        <end position="342"/>
    </location>
</feature>
<sequence>MANYRQTLRYWYVGQLAVLNIALFLRLFVMGGAAFSAGGFMLIIWTLTALLPAFEDEQTAWRRSRRVNDYLQTTILFTGLPLLVGNFIDLLIRLGLDRRGLIAVAMTYLIVAGVPVATVVTAKIKSLTGRVLILIVPIFSGVVGAQTTLLVFPGLRAPAGFTVVSDSGILGVLGIVVTLTSLLACWQVKAPHWRLNAAANHGITLLLVLLAVAFSLWNAFSDGDSWATTLTRWNFHLEAPTWAMFLNGLEPGIAEEWLYRYAVLALMLTMVRRSRARLDWAVWSNGLIFGAWHVTNVLAGQSWAATSEQMAFAAALGWFYAGLYLYSGSIVLPMGLHAFLDILSMMASGSQTMAVPDAFEWQTLLVTVVLFAVVTAYLLTGSRRRVVQRRCRQIVEDGN</sequence>
<dbReference type="GO" id="GO:0016787">
    <property type="term" value="F:hydrolase activity"/>
    <property type="evidence" value="ECO:0007669"/>
    <property type="project" value="UniProtKB-KW"/>
</dbReference>
<keyword evidence="2" id="KW-0812">Transmembrane</keyword>
<feature type="transmembrane region" description="Helical" evidence="2">
    <location>
        <begin position="75"/>
        <end position="94"/>
    </location>
</feature>
<feature type="transmembrane region" description="Helical" evidence="2">
    <location>
        <begin position="198"/>
        <end position="220"/>
    </location>
</feature>
<feature type="transmembrane region" description="Helical" evidence="2">
    <location>
        <begin position="167"/>
        <end position="186"/>
    </location>
</feature>
<evidence type="ECO:0000313" key="4">
    <source>
        <dbReference type="EMBL" id="MFC0424255.1"/>
    </source>
</evidence>
<comment type="caution">
    <text evidence="4">The sequence shown here is derived from an EMBL/GenBank/DDBJ whole genome shotgun (WGS) entry which is preliminary data.</text>
</comment>
<keyword evidence="2" id="KW-1133">Transmembrane helix</keyword>
<evidence type="ECO:0000313" key="5">
    <source>
        <dbReference type="Proteomes" id="UP001589855"/>
    </source>
</evidence>
<feature type="transmembrane region" description="Helical" evidence="2">
    <location>
        <begin position="12"/>
        <end position="29"/>
    </location>
</feature>
<feature type="transmembrane region" description="Helical" evidence="2">
    <location>
        <begin position="359"/>
        <end position="380"/>
    </location>
</feature>
<keyword evidence="2" id="KW-0472">Membrane</keyword>